<dbReference type="Gene3D" id="1.10.720.30">
    <property type="entry name" value="SAP domain"/>
    <property type="match status" value="1"/>
</dbReference>
<dbReference type="Proteomes" id="UP001165492">
    <property type="component" value="Unassembled WGS sequence"/>
</dbReference>
<proteinExistence type="predicted"/>
<accession>A0ABS8HMU0</accession>
<feature type="domain" description="SAP" evidence="1">
    <location>
        <begin position="142"/>
        <end position="176"/>
    </location>
</feature>
<organism evidence="2 3">
    <name type="scientific">Pelosinus baikalensis</name>
    <dbReference type="NCBI Taxonomy" id="2892015"/>
    <lineage>
        <taxon>Bacteria</taxon>
        <taxon>Bacillati</taxon>
        <taxon>Bacillota</taxon>
        <taxon>Negativicutes</taxon>
        <taxon>Selenomonadales</taxon>
        <taxon>Sporomusaceae</taxon>
        <taxon>Pelosinus</taxon>
    </lineage>
</organism>
<gene>
    <name evidence="2" type="ORF">LMF89_03840</name>
</gene>
<dbReference type="InterPro" id="IPR036361">
    <property type="entry name" value="SAP_dom_sf"/>
</dbReference>
<dbReference type="RefSeq" id="WP_229533941.1">
    <property type="nucleotide sequence ID" value="NZ_JAJHJB010000003.1"/>
</dbReference>
<dbReference type="InterPro" id="IPR003034">
    <property type="entry name" value="SAP_dom"/>
</dbReference>
<protein>
    <submittedName>
        <fullName evidence="2">SAP domain-containing protein</fullName>
    </submittedName>
</protein>
<dbReference type="PROSITE" id="PS50800">
    <property type="entry name" value="SAP"/>
    <property type="match status" value="1"/>
</dbReference>
<evidence type="ECO:0000259" key="1">
    <source>
        <dbReference type="PROSITE" id="PS50800"/>
    </source>
</evidence>
<sequence length="367" mass="42723">MGLFDFVRRAFTSTKDLENNKPSGKILNKRQRRDIIELSDKEIEKFKKEAYEKAMKRSDEFSKIHSNKTKAININNISNSKKDYSPLTPYEILFLDYINSKSIRDPNIAGYWTHEYNLDYQAVIEKLFNNGYLQESDYKFNMTKCKLPELKCYLKDKGLNVTGKKEALITRIINESPEEDSAAYFNNSLFECTDKAIEILADNQHIMYSHRHRNDIGISVRNADNFKKENPLLNHYQLFLEMLTKRLHEYEQSKSWGLYRNNILGMSIVYGDMKDHAKELELLLEVCYRDLSGLMDSGSVSEKMSFLAPGVVARVVAIKKESALSEQSLWDLFIDTISKINLENSLYTAEHSYNLLMKEIRKLGCEM</sequence>
<name>A0ABS8HMU0_9FIRM</name>
<dbReference type="Pfam" id="PF02037">
    <property type="entry name" value="SAP"/>
    <property type="match status" value="1"/>
</dbReference>
<keyword evidence="3" id="KW-1185">Reference proteome</keyword>
<evidence type="ECO:0000313" key="2">
    <source>
        <dbReference type="EMBL" id="MCC5464495.1"/>
    </source>
</evidence>
<evidence type="ECO:0000313" key="3">
    <source>
        <dbReference type="Proteomes" id="UP001165492"/>
    </source>
</evidence>
<reference evidence="2" key="1">
    <citation type="submission" date="2021-11" db="EMBL/GenBank/DDBJ databases">
        <title>Description of a new species Pelosinus isolated from the bottom sediments of Lake Baikal.</title>
        <authorList>
            <person name="Zakharyuk A."/>
        </authorList>
    </citation>
    <scope>NUCLEOTIDE SEQUENCE</scope>
    <source>
        <strain evidence="2">Bkl1</strain>
    </source>
</reference>
<comment type="caution">
    <text evidence="2">The sequence shown here is derived from an EMBL/GenBank/DDBJ whole genome shotgun (WGS) entry which is preliminary data.</text>
</comment>
<dbReference type="EMBL" id="JAJHJB010000003">
    <property type="protein sequence ID" value="MCC5464495.1"/>
    <property type="molecule type" value="Genomic_DNA"/>
</dbReference>
<dbReference type="SUPFAM" id="SSF68906">
    <property type="entry name" value="SAP domain"/>
    <property type="match status" value="1"/>
</dbReference>